<reference evidence="2" key="1">
    <citation type="submission" date="2016-10" db="EMBL/GenBank/DDBJ databases">
        <authorList>
            <person name="Varghese N."/>
            <person name="Submissions S."/>
        </authorList>
    </citation>
    <scope>NUCLEOTIDE SEQUENCE [LARGE SCALE GENOMIC DNA]</scope>
    <source>
        <strain evidence="2">DSM 23095</strain>
    </source>
</reference>
<name>A0A1G6WCS5_9BACT</name>
<dbReference type="AlphaFoldDB" id="A0A1G6WCS5"/>
<proteinExistence type="predicted"/>
<evidence type="ECO:0000313" key="2">
    <source>
        <dbReference type="Proteomes" id="UP000199060"/>
    </source>
</evidence>
<evidence type="ECO:0008006" key="3">
    <source>
        <dbReference type="Google" id="ProtNLM"/>
    </source>
</evidence>
<protein>
    <recommendedName>
        <fullName evidence="3">6-bladed beta-propeller protein</fullName>
    </recommendedName>
</protein>
<accession>A0A1G6WCS5</accession>
<dbReference type="RefSeq" id="WP_139162788.1">
    <property type="nucleotide sequence ID" value="NZ_FNAC01000043.1"/>
</dbReference>
<sequence>MIKRFYYFLAIFSLNLIYSCNKNSSEEEASNPIKIQSIAPIKNLSIKSARIVRFSENTFAPVGSVHKILAIRNRIILVDKTIGNTVIIFDNTGKYLNHIYRIGEGPGEYKNLENIYYDEKENVLILIPMDYRKKYFFDLDGNYIKEEKYDENIRYTDLLPSGISEILINNGSLNAEDGFKVYKNQELLVSTIPFVDYLDRTPLDGRNVISKIDRDNYNFTVGNRDTIFRYNANSLEISVDYIFDFEAPISKIDYANHPSPLEYFVESQMFIGIFDIFQNENFLSFTTFKYPRIKGRLLSKSTNKIYDTEEFVRNEIGSLGFDGVLGLGQSGEFIAVLKADEDGNWDFSKNMSLEAAANQMEDLEPEEFLLLFFKIEEFS</sequence>
<dbReference type="OrthoDB" id="818396at2"/>
<dbReference type="STRING" id="686796.SAMN04488104_10434"/>
<evidence type="ECO:0000313" key="1">
    <source>
        <dbReference type="EMBL" id="SDD63493.1"/>
    </source>
</evidence>
<gene>
    <name evidence="1" type="ORF">SAMN04488104_10434</name>
</gene>
<dbReference type="Proteomes" id="UP000199060">
    <property type="component" value="Unassembled WGS sequence"/>
</dbReference>
<keyword evidence="2" id="KW-1185">Reference proteome</keyword>
<dbReference type="Pfam" id="PF17170">
    <property type="entry name" value="DUF5128"/>
    <property type="match status" value="1"/>
</dbReference>
<dbReference type="PROSITE" id="PS51257">
    <property type="entry name" value="PROKAR_LIPOPROTEIN"/>
    <property type="match status" value="1"/>
</dbReference>
<organism evidence="1 2">
    <name type="scientific">Algoriphagus faecimaris</name>
    <dbReference type="NCBI Taxonomy" id="686796"/>
    <lineage>
        <taxon>Bacteria</taxon>
        <taxon>Pseudomonadati</taxon>
        <taxon>Bacteroidota</taxon>
        <taxon>Cytophagia</taxon>
        <taxon>Cytophagales</taxon>
        <taxon>Cyclobacteriaceae</taxon>
        <taxon>Algoriphagus</taxon>
    </lineage>
</organism>
<dbReference type="EMBL" id="FNAC01000043">
    <property type="protein sequence ID" value="SDD63493.1"/>
    <property type="molecule type" value="Genomic_DNA"/>
</dbReference>